<dbReference type="PROSITE" id="PS51178">
    <property type="entry name" value="PASTA"/>
    <property type="match status" value="1"/>
</dbReference>
<dbReference type="EMBL" id="JBHSGR010000011">
    <property type="protein sequence ID" value="MFC4694071.1"/>
    <property type="molecule type" value="Genomic_DNA"/>
</dbReference>
<gene>
    <name evidence="4" type="ORF">ACFO3M_11810</name>
</gene>
<keyword evidence="5" id="KW-1185">Reference proteome</keyword>
<keyword evidence="2" id="KW-0472">Membrane</keyword>
<sequence length="194" mass="19723">MTQPPPGQPWQPPQGPLPGFLPPPPEKKETPVYLRPWFAVLALVLVVATVGAALGGGDDEAATAAASTTTVTETVTATSSPQPAVPPVSSAPPPAVVPSTTAAPSTPAPTTPAAPVVDFAMPSVVGMTLQDAQDLIQANGVFLSLSHDLLGTRNQVLDANWRVCTQNVPAGQRVTGAAEGTIDLGVVKLEESCP</sequence>
<proteinExistence type="predicted"/>
<keyword evidence="2" id="KW-0812">Transmembrane</keyword>
<dbReference type="InterPro" id="IPR005543">
    <property type="entry name" value="PASTA_dom"/>
</dbReference>
<evidence type="ECO:0000256" key="2">
    <source>
        <dbReference type="SAM" id="Phobius"/>
    </source>
</evidence>
<evidence type="ECO:0000313" key="4">
    <source>
        <dbReference type="EMBL" id="MFC4694071.1"/>
    </source>
</evidence>
<dbReference type="CDD" id="cd06577">
    <property type="entry name" value="PASTA_pknB"/>
    <property type="match status" value="1"/>
</dbReference>
<feature type="transmembrane region" description="Helical" evidence="2">
    <location>
        <begin position="34"/>
        <end position="54"/>
    </location>
</feature>
<protein>
    <recommendedName>
        <fullName evidence="3">PASTA domain-containing protein</fullName>
    </recommendedName>
</protein>
<feature type="region of interest" description="Disordered" evidence="1">
    <location>
        <begin position="73"/>
        <end position="111"/>
    </location>
</feature>
<feature type="compositionally biased region" description="Pro residues" evidence="1">
    <location>
        <begin position="83"/>
        <end position="96"/>
    </location>
</feature>
<accession>A0ABV9LJT0</accession>
<keyword evidence="2" id="KW-1133">Transmembrane helix</keyword>
<feature type="region of interest" description="Disordered" evidence="1">
    <location>
        <begin position="1"/>
        <end position="26"/>
    </location>
</feature>
<comment type="caution">
    <text evidence="4">The sequence shown here is derived from an EMBL/GenBank/DDBJ whole genome shotgun (WGS) entry which is preliminary data.</text>
</comment>
<feature type="domain" description="PASTA" evidence="3">
    <location>
        <begin position="113"/>
        <end position="188"/>
    </location>
</feature>
<evidence type="ECO:0000259" key="3">
    <source>
        <dbReference type="PROSITE" id="PS51178"/>
    </source>
</evidence>
<dbReference type="Gene3D" id="3.30.10.20">
    <property type="match status" value="1"/>
</dbReference>
<evidence type="ECO:0000256" key="1">
    <source>
        <dbReference type="SAM" id="MobiDB-lite"/>
    </source>
</evidence>
<evidence type="ECO:0000313" key="5">
    <source>
        <dbReference type="Proteomes" id="UP001596025"/>
    </source>
</evidence>
<feature type="compositionally biased region" description="Low complexity" evidence="1">
    <location>
        <begin position="73"/>
        <end position="82"/>
    </location>
</feature>
<dbReference type="RefSeq" id="WP_387988787.1">
    <property type="nucleotide sequence ID" value="NZ_JBHSGR010000011.1"/>
</dbReference>
<dbReference type="Proteomes" id="UP001596025">
    <property type="component" value="Unassembled WGS sequence"/>
</dbReference>
<reference evidence="5" key="1">
    <citation type="journal article" date="2019" name="Int. J. Syst. Evol. Microbiol.">
        <title>The Global Catalogue of Microorganisms (GCM) 10K type strain sequencing project: providing services to taxonomists for standard genome sequencing and annotation.</title>
        <authorList>
            <consortium name="The Broad Institute Genomics Platform"/>
            <consortium name="The Broad Institute Genome Sequencing Center for Infectious Disease"/>
            <person name="Wu L."/>
            <person name="Ma J."/>
        </authorList>
    </citation>
    <scope>NUCLEOTIDE SEQUENCE [LARGE SCALE GENOMIC DNA]</scope>
    <source>
        <strain evidence="5">CCUG 62763</strain>
    </source>
</reference>
<organism evidence="4 5">
    <name type="scientific">Geodermatophilus arenarius</name>
    <dbReference type="NCBI Taxonomy" id="1137990"/>
    <lineage>
        <taxon>Bacteria</taxon>
        <taxon>Bacillati</taxon>
        <taxon>Actinomycetota</taxon>
        <taxon>Actinomycetes</taxon>
        <taxon>Geodermatophilales</taxon>
        <taxon>Geodermatophilaceae</taxon>
        <taxon>Geodermatophilus</taxon>
    </lineage>
</organism>
<feature type="compositionally biased region" description="Pro residues" evidence="1">
    <location>
        <begin position="1"/>
        <end position="24"/>
    </location>
</feature>
<name>A0ABV9LJT0_9ACTN</name>